<feature type="region of interest" description="Disordered" evidence="1">
    <location>
        <begin position="164"/>
        <end position="184"/>
    </location>
</feature>
<organism evidence="3">
    <name type="scientific">Aphanomyces stellatus</name>
    <dbReference type="NCBI Taxonomy" id="120398"/>
    <lineage>
        <taxon>Eukaryota</taxon>
        <taxon>Sar</taxon>
        <taxon>Stramenopiles</taxon>
        <taxon>Oomycota</taxon>
        <taxon>Saprolegniomycetes</taxon>
        <taxon>Saprolegniales</taxon>
        <taxon>Verrucalvaceae</taxon>
        <taxon>Aphanomyces</taxon>
    </lineage>
</organism>
<evidence type="ECO:0000256" key="2">
    <source>
        <dbReference type="SAM" id="Phobius"/>
    </source>
</evidence>
<reference evidence="3" key="1">
    <citation type="submission" date="2019-06" db="EMBL/GenBank/DDBJ databases">
        <title>Genomics analysis of Aphanomyces spp. identifies a new class of oomycete effector associated with host adaptation.</title>
        <authorList>
            <person name="Gaulin E."/>
        </authorList>
    </citation>
    <scope>NUCLEOTIDE SEQUENCE</scope>
    <source>
        <strain evidence="3">CBS 578.67</strain>
    </source>
</reference>
<feature type="non-terminal residue" evidence="3">
    <location>
        <position position="184"/>
    </location>
</feature>
<evidence type="ECO:0000256" key="1">
    <source>
        <dbReference type="SAM" id="MobiDB-lite"/>
    </source>
</evidence>
<name>A0A6A4ZBU8_9STRA</name>
<gene>
    <name evidence="3" type="ORF">As57867_006406</name>
</gene>
<sequence length="184" mass="20646">MLRRFLPARFRYTHVPSTKRSKRHHRNRRLPELREILYIGAYLLQLLYYLWSVPFRVGFIYDPYVSNESIDAVVLSYIILDVIADGFGFVNFYFFVSARAFPMSTRNTRESRRDSTVSSVPKMAPLAAAAVRPTHHAARLGAGLVANVPSTLTALGRPSVDVTAAMGGGRSDDDRGAAVSFRHL</sequence>
<protein>
    <submittedName>
        <fullName evidence="3">Uncharacterized protein</fullName>
    </submittedName>
</protein>
<keyword evidence="2" id="KW-0472">Membrane</keyword>
<keyword evidence="2" id="KW-0812">Transmembrane</keyword>
<proteinExistence type="predicted"/>
<feature type="transmembrane region" description="Helical" evidence="2">
    <location>
        <begin position="36"/>
        <end position="54"/>
    </location>
</feature>
<accession>A0A6A4ZBU8</accession>
<dbReference type="EMBL" id="VJMH01002601">
    <property type="protein sequence ID" value="KAF0708196.1"/>
    <property type="molecule type" value="Genomic_DNA"/>
</dbReference>
<feature type="transmembrane region" description="Helical" evidence="2">
    <location>
        <begin position="74"/>
        <end position="96"/>
    </location>
</feature>
<dbReference type="AlphaFoldDB" id="A0A6A4ZBU8"/>
<keyword evidence="2" id="KW-1133">Transmembrane helix</keyword>
<evidence type="ECO:0000313" key="3">
    <source>
        <dbReference type="EMBL" id="KAF0708196.1"/>
    </source>
</evidence>
<comment type="caution">
    <text evidence="3">The sequence shown here is derived from an EMBL/GenBank/DDBJ whole genome shotgun (WGS) entry which is preliminary data.</text>
</comment>